<accession>A0AAU7YCM8</accession>
<proteinExistence type="predicted"/>
<name>A0AAU7YCM8_9VIRU</name>
<dbReference type="EMBL" id="PP847201">
    <property type="protein sequence ID" value="XBY85675.1"/>
    <property type="molecule type" value="Genomic_DNA"/>
</dbReference>
<evidence type="ECO:0000313" key="1">
    <source>
        <dbReference type="EMBL" id="XBY85675.1"/>
    </source>
</evidence>
<protein>
    <submittedName>
        <fullName evidence="1">Uncharacterized protein</fullName>
    </submittedName>
</protein>
<organism evidence="1">
    <name type="scientific">Iridovirus sp</name>
    <dbReference type="NCBI Taxonomy" id="135728"/>
    <lineage>
        <taxon>Viruses</taxon>
        <taxon>Varidnaviria</taxon>
        <taxon>Bamfordvirae</taxon>
        <taxon>Nucleocytoviricota</taxon>
        <taxon>Megaviricetes</taxon>
        <taxon>Pimascovirales</taxon>
        <taxon>Pimascovirales incertae sedis</taxon>
        <taxon>Iridoviridae</taxon>
        <taxon>Betairidovirinae</taxon>
        <taxon>Iridovirus</taxon>
    </lineage>
</organism>
<reference evidence="1" key="1">
    <citation type="submission" date="2024-05" db="EMBL/GenBank/DDBJ databases">
        <title>Complete genomes of an iridovirus, and two densoviruses identified in lab reared social spiders in California, USA.</title>
        <authorList>
            <person name="Millerwise S."/>
            <person name="Lund M.C."/>
            <person name="Schmidlin K."/>
            <person name="Kraberger S."/>
            <person name="Harrison J."/>
            <person name="Cease A."/>
            <person name="Pinter-Wollman N."/>
            <person name="Varsani A."/>
        </authorList>
    </citation>
    <scope>NUCLEOTIDE SEQUENCE</scope>
    <source>
        <strain evidence="1">SocP20</strain>
    </source>
</reference>
<sequence>MLLYFQNHQKLMAGHLILVCLPSQVWVLKWNRLLHIRLVF</sequence>